<dbReference type="GO" id="GO:0005829">
    <property type="term" value="C:cytosol"/>
    <property type="evidence" value="ECO:0007669"/>
    <property type="project" value="TreeGrafter"/>
</dbReference>
<dbReference type="PANTHER" id="PTHR43364:SF4">
    <property type="entry name" value="NAD(P)-LINKED OXIDOREDUCTASE SUPERFAMILY PROTEIN"/>
    <property type="match status" value="1"/>
</dbReference>
<proteinExistence type="predicted"/>
<dbReference type="FunFam" id="3.20.20.100:FF:000004">
    <property type="entry name" value="Oxidoreductase, aldo/keto reductase"/>
    <property type="match status" value="1"/>
</dbReference>
<dbReference type="Pfam" id="PF00248">
    <property type="entry name" value="Aldo_ket_red"/>
    <property type="match status" value="1"/>
</dbReference>
<dbReference type="InterPro" id="IPR020471">
    <property type="entry name" value="AKR"/>
</dbReference>
<dbReference type="InterPro" id="IPR023210">
    <property type="entry name" value="NADP_OxRdtase_dom"/>
</dbReference>
<protein>
    <submittedName>
        <fullName evidence="3">Aldo/keto reductase</fullName>
    </submittedName>
</protein>
<keyword evidence="1" id="KW-0560">Oxidoreductase</keyword>
<dbReference type="OrthoDB" id="9768793at2"/>
<keyword evidence="4" id="KW-1185">Reference proteome</keyword>
<evidence type="ECO:0000259" key="2">
    <source>
        <dbReference type="Pfam" id="PF00248"/>
    </source>
</evidence>
<name>A0A3M8LEX8_9MICO</name>
<dbReference type="RefSeq" id="WP_123045293.1">
    <property type="nucleotide sequence ID" value="NZ_RDSR01000006.1"/>
</dbReference>
<organism evidence="3 4">
    <name type="scientific">Cryobacterium tepidiphilum</name>
    <dbReference type="NCBI Taxonomy" id="2486026"/>
    <lineage>
        <taxon>Bacteria</taxon>
        <taxon>Bacillati</taxon>
        <taxon>Actinomycetota</taxon>
        <taxon>Actinomycetes</taxon>
        <taxon>Micrococcales</taxon>
        <taxon>Microbacteriaceae</taxon>
        <taxon>Cryobacterium</taxon>
    </lineage>
</organism>
<evidence type="ECO:0000313" key="3">
    <source>
        <dbReference type="EMBL" id="RNE64021.1"/>
    </source>
</evidence>
<evidence type="ECO:0000256" key="1">
    <source>
        <dbReference type="ARBA" id="ARBA00023002"/>
    </source>
</evidence>
<accession>A0A3M8LEX8</accession>
<dbReference type="GO" id="GO:0016491">
    <property type="term" value="F:oxidoreductase activity"/>
    <property type="evidence" value="ECO:0007669"/>
    <property type="project" value="UniProtKB-KW"/>
</dbReference>
<evidence type="ECO:0000313" key="4">
    <source>
        <dbReference type="Proteomes" id="UP000279859"/>
    </source>
</evidence>
<dbReference type="PRINTS" id="PR00069">
    <property type="entry name" value="ALDKETRDTASE"/>
</dbReference>
<dbReference type="InterPro" id="IPR050523">
    <property type="entry name" value="AKR_Detox_Biosynth"/>
</dbReference>
<dbReference type="AlphaFoldDB" id="A0A3M8LEX8"/>
<dbReference type="InterPro" id="IPR036812">
    <property type="entry name" value="NAD(P)_OxRdtase_dom_sf"/>
</dbReference>
<dbReference type="PANTHER" id="PTHR43364">
    <property type="entry name" value="NADH-SPECIFIC METHYLGLYOXAL REDUCTASE-RELATED"/>
    <property type="match status" value="1"/>
</dbReference>
<dbReference type="EMBL" id="RDSR01000006">
    <property type="protein sequence ID" value="RNE64021.1"/>
    <property type="molecule type" value="Genomic_DNA"/>
</dbReference>
<dbReference type="Proteomes" id="UP000279859">
    <property type="component" value="Unassembled WGS sequence"/>
</dbReference>
<dbReference type="SUPFAM" id="SSF51430">
    <property type="entry name" value="NAD(P)-linked oxidoreductase"/>
    <property type="match status" value="1"/>
</dbReference>
<sequence length="325" mass="35899">MEYVRVGSSGLEVSAITLGTMSFGDPHRGNHEWTLTEDESRPFLQKALELGITTFDTANVYSDGTSEEIVGRALKDFARREDIVIATKVHGRMRPGPNGAGLSRGHIMTEIDNSLRRLGTDYVDLYQIHRFDPRTPVEETMEALHDVVKAGKARYIGASSMYAWQFAKAQYTADLGGWTRFISMQDQYNLISREEEREMHPFCLDQGVGVLPWSPLARGRLTRDWDASTTRAETDNFAHTLYTQAESADRAVVDAVAAIAAQRGVSRAQVALAWVRQQPAVTSPIVGVTRLGHLTDAVASVDLQLTTDELASLSAPYVPRAPEGF</sequence>
<dbReference type="Gene3D" id="3.20.20.100">
    <property type="entry name" value="NADP-dependent oxidoreductase domain"/>
    <property type="match status" value="1"/>
</dbReference>
<gene>
    <name evidence="3" type="ORF">EEJ31_05500</name>
</gene>
<feature type="domain" description="NADP-dependent oxidoreductase" evidence="2">
    <location>
        <begin position="16"/>
        <end position="313"/>
    </location>
</feature>
<reference evidence="3 4" key="1">
    <citation type="submission" date="2018-11" db="EMBL/GenBank/DDBJ databases">
        <title>Cryobacterium sp. nov., isolated from rhizosphere soil of lettuce.</title>
        <authorList>
            <person name="Wang Y."/>
        </authorList>
    </citation>
    <scope>NUCLEOTIDE SEQUENCE [LARGE SCALE GENOMIC DNA]</scope>
    <source>
        <strain evidence="3 4">NEAU-85</strain>
    </source>
</reference>
<dbReference type="CDD" id="cd19079">
    <property type="entry name" value="AKR_EcYajO-like"/>
    <property type="match status" value="1"/>
</dbReference>
<comment type="caution">
    <text evidence="3">The sequence shown here is derived from an EMBL/GenBank/DDBJ whole genome shotgun (WGS) entry which is preliminary data.</text>
</comment>